<feature type="transmembrane region" description="Helical" evidence="1">
    <location>
        <begin position="612"/>
        <end position="630"/>
    </location>
</feature>
<evidence type="ECO:0000313" key="4">
    <source>
        <dbReference type="Proteomes" id="UP000241899"/>
    </source>
</evidence>
<feature type="domain" description="DUF112" evidence="2">
    <location>
        <begin position="22"/>
        <end position="442"/>
    </location>
</feature>
<keyword evidence="4" id="KW-1185">Reference proteome</keyword>
<feature type="transmembrane region" description="Helical" evidence="1">
    <location>
        <begin position="194"/>
        <end position="217"/>
    </location>
</feature>
<keyword evidence="1" id="KW-1133">Transmembrane helix</keyword>
<feature type="transmembrane region" description="Helical" evidence="1">
    <location>
        <begin position="469"/>
        <end position="489"/>
    </location>
</feature>
<organism evidence="3 4">
    <name type="scientific">Phaeovulum veldkampii DSM 11550</name>
    <dbReference type="NCBI Taxonomy" id="1185920"/>
    <lineage>
        <taxon>Bacteria</taxon>
        <taxon>Pseudomonadati</taxon>
        <taxon>Pseudomonadota</taxon>
        <taxon>Alphaproteobacteria</taxon>
        <taxon>Rhodobacterales</taxon>
        <taxon>Paracoccaceae</taxon>
        <taxon>Phaeovulum</taxon>
    </lineage>
</organism>
<evidence type="ECO:0000259" key="2">
    <source>
        <dbReference type="Pfam" id="PF01970"/>
    </source>
</evidence>
<feature type="transmembrane region" description="Helical" evidence="1">
    <location>
        <begin position="21"/>
        <end position="54"/>
    </location>
</feature>
<evidence type="ECO:0000313" key="3">
    <source>
        <dbReference type="EMBL" id="PTE18973.1"/>
    </source>
</evidence>
<keyword evidence="1" id="KW-0812">Transmembrane</keyword>
<protein>
    <submittedName>
        <fullName evidence="3">Tricarboxylic transporter</fullName>
    </submittedName>
</protein>
<dbReference type="AlphaFoldDB" id="A0A2T4JM83"/>
<gene>
    <name evidence="3" type="ORF">C5F46_02115</name>
</gene>
<feature type="transmembrane region" description="Helical" evidence="1">
    <location>
        <begin position="322"/>
        <end position="345"/>
    </location>
</feature>
<dbReference type="PANTHER" id="PTHR35342:SF5">
    <property type="entry name" value="TRICARBOXYLIC TRANSPORT PROTEIN"/>
    <property type="match status" value="1"/>
</dbReference>
<reference evidence="3 4" key="1">
    <citation type="submission" date="2018-03" db="EMBL/GenBank/DDBJ databases">
        <title>Rhodobacter veldkampii.</title>
        <authorList>
            <person name="Meyer T.E."/>
            <person name="Miller S."/>
            <person name="Lodha T."/>
            <person name="Gandham S."/>
            <person name="Chintalapati S."/>
            <person name="Chintalapati V.R."/>
        </authorList>
    </citation>
    <scope>NUCLEOTIDE SEQUENCE [LARGE SCALE GENOMIC DNA]</scope>
    <source>
        <strain evidence="3 4">DSM 11550</strain>
    </source>
</reference>
<proteinExistence type="predicted"/>
<dbReference type="InterPro" id="IPR002823">
    <property type="entry name" value="DUF112_TM"/>
</dbReference>
<feature type="transmembrane region" description="Helical" evidence="1">
    <location>
        <begin position="357"/>
        <end position="380"/>
    </location>
</feature>
<feature type="transmembrane region" description="Helical" evidence="1">
    <location>
        <begin position="107"/>
        <end position="133"/>
    </location>
</feature>
<evidence type="ECO:0000256" key="1">
    <source>
        <dbReference type="SAM" id="Phobius"/>
    </source>
</evidence>
<dbReference type="Pfam" id="PF01970">
    <property type="entry name" value="TctA"/>
    <property type="match status" value="1"/>
</dbReference>
<sequence>MTEFFDPLGIGLANVFSWPNILIPLLGTVLAMIPSFLPGIGAASLAAIMIAVTVTWEPVSVLLLFGALTGGATFMGSITAILFNIPGNASSAAVLLDGHPMARDGQARMAIAASATASAVGSLIGVLVLIALLPAVRPLLLQFGPAERFLFGLWGLVAIIAVPNASALRALAATLLGLTLALVGSDPVSSAPRWTFGAFALFEGFGHVAMLLGFFTLAEVISWRRSYDLKPVAPVDASRDSARAGIRAVFRHWGLTGRSALIGTAVGMIPGVGGTVASFVAYAQAAQGRGADPARFGQGDIRGVIAPEAAVDAKDGGSLLPVLAFGLPGSEGGVILLSVLTIHGLTPGAPMLTSGLGLSYTLIFALLLSNLVTSALGLALAPQAARLTRLRIDRLALPVLLVALVTSVQLNGTLADLHVAVGFALLGYLFKRFDWPRIPFVIAFVLGGFIETNLQLSQQLLEVGRLQPLQRPGVLIVLGLIALSLWWMLRKPAAGTAAQRGPAARAEPVFAALLLVLALGLAVISLTGAPAYSGFAQTLVWSAVAVLALILTRGLRAGGGLAGAALPAAHRLPFVALAALPLGIWLLGLPLALAALVGVWVVLDTPAGRWRIVRAAVWAGAAGAGVALYLERVAAIRLPPSLLASAWGGLV</sequence>
<name>A0A2T4JM83_9RHOB</name>
<feature type="transmembrane region" description="Helical" evidence="1">
    <location>
        <begin position="534"/>
        <end position="551"/>
    </location>
</feature>
<feature type="transmembrane region" description="Helical" evidence="1">
    <location>
        <begin position="509"/>
        <end position="528"/>
    </location>
</feature>
<dbReference type="Proteomes" id="UP000241899">
    <property type="component" value="Unassembled WGS sequence"/>
</dbReference>
<dbReference type="OrthoDB" id="9791872at2"/>
<feature type="transmembrane region" description="Helical" evidence="1">
    <location>
        <begin position="392"/>
        <end position="408"/>
    </location>
</feature>
<accession>A0A2T4JM83</accession>
<feature type="transmembrane region" description="Helical" evidence="1">
    <location>
        <begin position="438"/>
        <end position="457"/>
    </location>
</feature>
<dbReference type="PANTHER" id="PTHR35342">
    <property type="entry name" value="TRICARBOXYLIC TRANSPORT PROTEIN"/>
    <property type="match status" value="1"/>
</dbReference>
<feature type="transmembrane region" description="Helical" evidence="1">
    <location>
        <begin position="153"/>
        <end position="182"/>
    </location>
</feature>
<feature type="transmembrane region" description="Helical" evidence="1">
    <location>
        <begin position="572"/>
        <end position="600"/>
    </location>
</feature>
<dbReference type="EMBL" id="PZKF01000003">
    <property type="protein sequence ID" value="PTE18973.1"/>
    <property type="molecule type" value="Genomic_DNA"/>
</dbReference>
<keyword evidence="1" id="KW-0472">Membrane</keyword>
<comment type="caution">
    <text evidence="3">The sequence shown here is derived from an EMBL/GenBank/DDBJ whole genome shotgun (WGS) entry which is preliminary data.</text>
</comment>
<feature type="transmembrane region" description="Helical" evidence="1">
    <location>
        <begin position="61"/>
        <end position="87"/>
    </location>
</feature>
<dbReference type="RefSeq" id="WP_107323711.1">
    <property type="nucleotide sequence ID" value="NZ_NHSP01000068.1"/>
</dbReference>